<keyword evidence="4" id="KW-0812">Transmembrane</keyword>
<dbReference type="EMBL" id="VFBM01000006">
    <property type="protein sequence ID" value="TNX91825.1"/>
    <property type="molecule type" value="Genomic_DNA"/>
</dbReference>
<dbReference type="InterPro" id="IPR001082">
    <property type="entry name" value="Pilin"/>
</dbReference>
<gene>
    <name evidence="5" type="ORF">FHY67_09765</name>
</gene>
<evidence type="ECO:0000313" key="6">
    <source>
        <dbReference type="Proteomes" id="UP000314285"/>
    </source>
</evidence>
<dbReference type="AlphaFoldDB" id="A0A8H2JZ95"/>
<dbReference type="RefSeq" id="WP_034682920.1">
    <property type="nucleotide sequence ID" value="NZ_VFBM01000006.1"/>
</dbReference>
<evidence type="ECO:0000256" key="3">
    <source>
        <dbReference type="RuleBase" id="RU000389"/>
    </source>
</evidence>
<protein>
    <submittedName>
        <fullName evidence="5">Prepilin-type N-terminal cleavage/methylation domain-containing protein</fullName>
    </submittedName>
</protein>
<dbReference type="NCBIfam" id="TIGR02532">
    <property type="entry name" value="IV_pilin_GFxxxE"/>
    <property type="match status" value="1"/>
</dbReference>
<dbReference type="GO" id="GO:0044096">
    <property type="term" value="C:type IV pilus"/>
    <property type="evidence" value="ECO:0007669"/>
    <property type="project" value="TreeGrafter"/>
</dbReference>
<accession>A0A8H2JZ95</accession>
<keyword evidence="3" id="KW-0281">Fimbrium</keyword>
<dbReference type="GO" id="GO:0007155">
    <property type="term" value="P:cell adhesion"/>
    <property type="evidence" value="ECO:0007669"/>
    <property type="project" value="InterPro"/>
</dbReference>
<feature type="transmembrane region" description="Helical" evidence="4">
    <location>
        <begin position="6"/>
        <end position="27"/>
    </location>
</feature>
<dbReference type="PANTHER" id="PTHR30093">
    <property type="entry name" value="GENERAL SECRETION PATHWAY PROTEIN G"/>
    <property type="match status" value="1"/>
</dbReference>
<dbReference type="Proteomes" id="UP000314285">
    <property type="component" value="Unassembled WGS sequence"/>
</dbReference>
<evidence type="ECO:0000256" key="2">
    <source>
        <dbReference type="ARBA" id="ARBA00022481"/>
    </source>
</evidence>
<dbReference type="Gene3D" id="3.30.700.10">
    <property type="entry name" value="Glycoprotein, Type 4 Pilin"/>
    <property type="match status" value="1"/>
</dbReference>
<comment type="similarity">
    <text evidence="1 3">Belongs to the N-Me-Phe pilin family.</text>
</comment>
<dbReference type="InterPro" id="IPR012902">
    <property type="entry name" value="N_methyl_site"/>
</dbReference>
<sequence>MNTQKGFTLIELMIVVAIIGILAAIAIPQYQNYVGRSNFASGLSTLTSLKTNIESQIMETGTFPATADLTADKLGMTETANPNGTIALAAVGTTGGAGTSTFTFTKGNPGINGKKIRLTRDANGAWTCASNVDEKYVRGCTYTATIS</sequence>
<proteinExistence type="inferred from homology"/>
<dbReference type="SUPFAM" id="SSF54523">
    <property type="entry name" value="Pili subunits"/>
    <property type="match status" value="1"/>
</dbReference>
<keyword evidence="4" id="KW-1133">Transmembrane helix</keyword>
<evidence type="ECO:0000256" key="1">
    <source>
        <dbReference type="ARBA" id="ARBA00005233"/>
    </source>
</evidence>
<dbReference type="Pfam" id="PF00114">
    <property type="entry name" value="Pilin"/>
    <property type="match status" value="1"/>
</dbReference>
<evidence type="ECO:0000256" key="4">
    <source>
        <dbReference type="SAM" id="Phobius"/>
    </source>
</evidence>
<dbReference type="PANTHER" id="PTHR30093:SF34">
    <property type="entry name" value="PREPILIN PEPTIDASE-DEPENDENT PROTEIN D"/>
    <property type="match status" value="1"/>
</dbReference>
<keyword evidence="2" id="KW-0488">Methylation</keyword>
<dbReference type="PROSITE" id="PS00409">
    <property type="entry name" value="PROKAR_NTER_METHYL"/>
    <property type="match status" value="1"/>
</dbReference>
<dbReference type="Pfam" id="PF07963">
    <property type="entry name" value="N_methyl"/>
    <property type="match status" value="1"/>
</dbReference>
<dbReference type="GO" id="GO:0043107">
    <property type="term" value="P:type IV pilus-dependent motility"/>
    <property type="evidence" value="ECO:0007669"/>
    <property type="project" value="TreeGrafter"/>
</dbReference>
<evidence type="ECO:0000313" key="5">
    <source>
        <dbReference type="EMBL" id="TNX91825.1"/>
    </source>
</evidence>
<comment type="caution">
    <text evidence="5">The sequence shown here is derived from an EMBL/GenBank/DDBJ whole genome shotgun (WGS) entry which is preliminary data.</text>
</comment>
<keyword evidence="4" id="KW-0472">Membrane</keyword>
<name>A0A8H2JZ95_ACIRA</name>
<reference evidence="5 6" key="1">
    <citation type="submission" date="2019-06" db="EMBL/GenBank/DDBJ databases">
        <title>Genome of Acinetobacter radioresistens APH1, a phenol degrading strain.</title>
        <authorList>
            <person name="Liu Y."/>
        </authorList>
    </citation>
    <scope>NUCLEOTIDE SEQUENCE [LARGE SCALE GENOMIC DNA]</scope>
    <source>
        <strain evidence="5 6">APH1</strain>
    </source>
</reference>
<organism evidence="5 6">
    <name type="scientific">Acinetobacter radioresistens</name>
    <dbReference type="NCBI Taxonomy" id="40216"/>
    <lineage>
        <taxon>Bacteria</taxon>
        <taxon>Pseudomonadati</taxon>
        <taxon>Pseudomonadota</taxon>
        <taxon>Gammaproteobacteria</taxon>
        <taxon>Moraxellales</taxon>
        <taxon>Moraxellaceae</taxon>
        <taxon>Acinetobacter</taxon>
    </lineage>
</organism>
<dbReference type="InterPro" id="IPR045584">
    <property type="entry name" value="Pilin-like"/>
</dbReference>